<keyword evidence="1" id="KW-0547">Nucleotide-binding</keyword>
<dbReference type="OrthoDB" id="194468at2759"/>
<gene>
    <name evidence="5" type="ORF">AFUS01_LOCUS44730</name>
</gene>
<feature type="region of interest" description="Disordered" evidence="3">
    <location>
        <begin position="1114"/>
        <end position="1166"/>
    </location>
</feature>
<evidence type="ECO:0000256" key="3">
    <source>
        <dbReference type="SAM" id="MobiDB-lite"/>
    </source>
</evidence>
<evidence type="ECO:0000259" key="4">
    <source>
        <dbReference type="PROSITE" id="PS50125"/>
    </source>
</evidence>
<dbReference type="PANTHER" id="PTHR16305:SF28">
    <property type="entry name" value="GUANYLATE CYCLASE DOMAIN-CONTAINING PROTEIN"/>
    <property type="match status" value="1"/>
</dbReference>
<dbReference type="EMBL" id="CAJVCH010570603">
    <property type="protein sequence ID" value="CAG7835347.1"/>
    <property type="molecule type" value="Genomic_DNA"/>
</dbReference>
<feature type="domain" description="Guanylate cyclase" evidence="4">
    <location>
        <begin position="384"/>
        <end position="461"/>
    </location>
</feature>
<dbReference type="GO" id="GO:0009190">
    <property type="term" value="P:cyclic nucleotide biosynthetic process"/>
    <property type="evidence" value="ECO:0007669"/>
    <property type="project" value="InterPro"/>
</dbReference>
<organism evidence="5 6">
    <name type="scientific">Allacma fusca</name>
    <dbReference type="NCBI Taxonomy" id="39272"/>
    <lineage>
        <taxon>Eukaryota</taxon>
        <taxon>Metazoa</taxon>
        <taxon>Ecdysozoa</taxon>
        <taxon>Arthropoda</taxon>
        <taxon>Hexapoda</taxon>
        <taxon>Collembola</taxon>
        <taxon>Symphypleona</taxon>
        <taxon>Sminthuridae</taxon>
        <taxon>Allacma</taxon>
    </lineage>
</organism>
<evidence type="ECO:0000313" key="6">
    <source>
        <dbReference type="Proteomes" id="UP000708208"/>
    </source>
</evidence>
<accession>A0A8J2Q0A4</accession>
<dbReference type="PANTHER" id="PTHR16305">
    <property type="entry name" value="TESTICULAR SOLUBLE ADENYLYL CYCLASE"/>
    <property type="match status" value="1"/>
</dbReference>
<dbReference type="GO" id="GO:0005524">
    <property type="term" value="F:ATP binding"/>
    <property type="evidence" value="ECO:0007669"/>
    <property type="project" value="UniProtKB-KW"/>
</dbReference>
<dbReference type="GO" id="GO:0004016">
    <property type="term" value="F:adenylate cyclase activity"/>
    <property type="evidence" value="ECO:0007669"/>
    <property type="project" value="TreeGrafter"/>
</dbReference>
<dbReference type="Pfam" id="PF00211">
    <property type="entry name" value="Guanylate_cyc"/>
    <property type="match status" value="2"/>
</dbReference>
<sequence>MTTSPKFGEVKDPGGTNTTGKTSATDLTEFVGNKIELMKQTQTKIKRAALVGGFVPDYILMDEDLVVPSLRKFHAVVFMTDISGFTALTEAYSLKGKGGTDNLTKTLASYMGPLAECILRIDGDIIKFAGDAFLSVWEFKDYREVPELLQKITDCALYCQEKYGSYVTDVHITIRVKIGIGVGECYASGLGDANYHHYAVYGPGVYAASGGEHMCESGDVVLHPSAWQYCNPNHFMFSDKGEGFKKVTDIIHFLDPSRRGRPVVSQRLKTSSTNKNKLSVSNNHDLIRPHLDLTYQNSCEDRLRKYVIPPVIKKLDNDVPLGYLNESRMVSIVFIHVDYGVIEYTDREYGKKLSDIVQRAFLIILKSATSLNGCLTKVIMFDKGLTYLVVFGLPGYMQDNQVANSLNFAYRMKPALRSIDHVQQVSIGCTTGSSYCGILGHPRRHEYTVIGKKVNKAARLMCYYPGKVTCDQDTYYSSKLPGHYFQQLEAKALKGISNVGLIFEYLSSDTDDERAVKRFEYPILNRRVELDLIANNLRKAQQEFRWNLAAKQGLMMTRSAVDFVSSGIWMMVVEGENGIGKSRVLAEAIKIAEGLDWKVFSVALTLQHQTIITYAVTAILLQVFQLQGMRSPQEREEHLRKIAIESGDNEIISGLPTLNELLHLKLQTPPKFAYVDAKSRHAFAQHTVMQLIRHAFKDKMLLFCIEDAHYMQQVCWEYFNHISRLPNVMTMMTLRRNSDGTPKIPDMAYKICYHSPHVKTIPLKGLADKYVVPLACQLLEVKGIPTELERILASKSQGNPVWIEDVLNDLLLQSKIRIADNDKIPKGVTIEFALPKFITRENPTQSRESHQYYGGGFLDGSEEELPGTTAIKRDFDYSFEKRTRLNPETRLCLIKSNTTINANNLSGGLKELVLDTFDSLNTTEQLMVKCACVLGKKFSRVMLHRLLPAYGKEARRYLECFQTLMENRIFQCASMSKVRKSKSKDKISLVAPKNVECVCKIGQSFTAFFTGDYQDDLTQLNLPKYVYCRFLEFTKDNMMEVIYELLTEDLRKDLHLKAAKYLETTVVQCVSCGGTETPYIYGFVLEDADLMGGETEEDAMSLGMERAKLKKRRFTSESSIRTMQGSNKWKQHRSRQGSYSMRPSRQLSAENSLKKSNDSSNKQQLSLSTRIQGLRKTYEKNGGSQLAGIELDILLSIVHYAHDRESGQCFTCCRRHNYVELEEAQRQAEYPTALLTSRSPETASGRPSFKNNYSGVTKTVSMEKSVVISNSVTSKATNSTDDDDLFADEDGEFYDFRGCDCTSIQALVFVEIIRHYKKAEKFGKCVMHSLDAAETTVAIGNTTQALSYIEDTKKILEDIDNGVLKAANPEDPDDILVIEKEYNRRANFLQGLANYEMGAVEKAKDFFSKCMDLLGIVLPVADQESKVGCLITLANFKLWRMHHASACCKIKASFRQGDDVTIIFSMKSRTLSYLRSIYMHEENYLMAMLMALWHVILVMDSGELIHDKIPAYCTMMEMYTQQGRHSKAQFYEKMSIEIIRSHLGCEDQVDPIGLLTCANLFMTLAEVRFTRGQLDLGLECGFLVLRLSKLLHDNGLVCHNLPTLVRCLMMSLKIADATEALNNLWFTAQAEDFWIGTAWYYALTLDLILELGCPLENFYHVQQFVAGKDWEGDMTLFKEKDLQFNLETSIALWYARFSKWDDCTVWITRAETHMSGSNTVMSIGGLLKLLQTYLIRSNFHQSKKRFSLFAIDQGKTEEIMQALVKRIRTAPVYMPRYYHLRAYHQRILNHRKRSEMLLSKATYLAKQQNNRLEVEFIKHSRLVWAAMANPAIKYYWTEHIDQPVINWNSPSTIPWANILYSLPLPAWT</sequence>
<evidence type="ECO:0000256" key="2">
    <source>
        <dbReference type="ARBA" id="ARBA00022840"/>
    </source>
</evidence>
<evidence type="ECO:0000256" key="1">
    <source>
        <dbReference type="ARBA" id="ARBA00022741"/>
    </source>
</evidence>
<dbReference type="FunFam" id="3.30.70.1230:FF:000017">
    <property type="entry name" value="Adenylate cyclase type 10"/>
    <property type="match status" value="1"/>
</dbReference>
<evidence type="ECO:0000313" key="5">
    <source>
        <dbReference type="EMBL" id="CAG7835347.1"/>
    </source>
</evidence>
<feature type="compositionally biased region" description="Polar residues" evidence="3">
    <location>
        <begin position="1116"/>
        <end position="1128"/>
    </location>
</feature>
<dbReference type="GO" id="GO:0005737">
    <property type="term" value="C:cytoplasm"/>
    <property type="evidence" value="ECO:0007669"/>
    <property type="project" value="TreeGrafter"/>
</dbReference>
<reference evidence="5" key="1">
    <citation type="submission" date="2021-06" db="EMBL/GenBank/DDBJ databases">
        <authorList>
            <person name="Hodson N. C."/>
            <person name="Mongue J. A."/>
            <person name="Jaron S. K."/>
        </authorList>
    </citation>
    <scope>NUCLEOTIDE SEQUENCE</scope>
</reference>
<comment type="caution">
    <text evidence="5">The sequence shown here is derived from an EMBL/GenBank/DDBJ whole genome shotgun (WGS) entry which is preliminary data.</text>
</comment>
<dbReference type="Proteomes" id="UP000708208">
    <property type="component" value="Unassembled WGS sequence"/>
</dbReference>
<dbReference type="GO" id="GO:0035556">
    <property type="term" value="P:intracellular signal transduction"/>
    <property type="evidence" value="ECO:0007669"/>
    <property type="project" value="InterPro"/>
</dbReference>
<name>A0A8J2Q0A4_9HEXA</name>
<keyword evidence="6" id="KW-1185">Reference proteome</keyword>
<dbReference type="CDD" id="cd07302">
    <property type="entry name" value="CHD"/>
    <property type="match status" value="2"/>
</dbReference>
<dbReference type="InterPro" id="IPR001054">
    <property type="entry name" value="A/G_cyclase"/>
</dbReference>
<feature type="domain" description="Guanylate cyclase" evidence="4">
    <location>
        <begin position="76"/>
        <end position="212"/>
    </location>
</feature>
<keyword evidence="2" id="KW-0067">ATP-binding</keyword>
<feature type="compositionally biased region" description="Polar residues" evidence="3">
    <location>
        <begin position="1136"/>
        <end position="1150"/>
    </location>
</feature>
<proteinExistence type="predicted"/>
<feature type="region of interest" description="Disordered" evidence="3">
    <location>
        <begin position="1"/>
        <end position="23"/>
    </location>
</feature>
<protein>
    <recommendedName>
        <fullName evidence="4">Guanylate cyclase domain-containing protein</fullName>
    </recommendedName>
</protein>
<dbReference type="PROSITE" id="PS50125">
    <property type="entry name" value="GUANYLATE_CYCLASE_2"/>
    <property type="match status" value="2"/>
</dbReference>